<evidence type="ECO:0000313" key="1">
    <source>
        <dbReference type="EMBL" id="KAJ7345315.1"/>
    </source>
</evidence>
<protein>
    <submittedName>
        <fullName evidence="1">Uncharacterized protein</fullName>
    </submittedName>
</protein>
<dbReference type="GO" id="GO:0008285">
    <property type="term" value="P:negative regulation of cell population proliferation"/>
    <property type="evidence" value="ECO:0007669"/>
    <property type="project" value="TreeGrafter"/>
</dbReference>
<organism evidence="1 2">
    <name type="scientific">Phrynocephalus forsythii</name>
    <dbReference type="NCBI Taxonomy" id="171643"/>
    <lineage>
        <taxon>Eukaryota</taxon>
        <taxon>Metazoa</taxon>
        <taxon>Chordata</taxon>
        <taxon>Craniata</taxon>
        <taxon>Vertebrata</taxon>
        <taxon>Euteleostomi</taxon>
        <taxon>Lepidosauria</taxon>
        <taxon>Squamata</taxon>
        <taxon>Bifurcata</taxon>
        <taxon>Unidentata</taxon>
        <taxon>Episquamata</taxon>
        <taxon>Toxicofera</taxon>
        <taxon>Iguania</taxon>
        <taxon>Acrodonta</taxon>
        <taxon>Agamidae</taxon>
        <taxon>Agaminae</taxon>
        <taxon>Phrynocephalus</taxon>
    </lineage>
</organism>
<dbReference type="PANTHER" id="PTHR47522:SF2">
    <property type="entry name" value="PROTEIN SALVADOR HOMOLOG 1"/>
    <property type="match status" value="1"/>
</dbReference>
<dbReference type="GO" id="GO:0043065">
    <property type="term" value="P:positive regulation of apoptotic process"/>
    <property type="evidence" value="ECO:0007669"/>
    <property type="project" value="TreeGrafter"/>
</dbReference>
<reference evidence="1" key="1">
    <citation type="journal article" date="2023" name="DNA Res.">
        <title>Chromosome-level genome assembly of Phrynocephalus forsythii using third-generation DNA sequencing and Hi-C analysis.</title>
        <authorList>
            <person name="Qi Y."/>
            <person name="Zhao W."/>
            <person name="Zhao Y."/>
            <person name="Niu C."/>
            <person name="Cao S."/>
            <person name="Zhang Y."/>
        </authorList>
    </citation>
    <scope>NUCLEOTIDE SEQUENCE</scope>
    <source>
        <tissue evidence="1">Muscle</tissue>
    </source>
</reference>
<dbReference type="AlphaFoldDB" id="A0A9Q1B8T8"/>
<dbReference type="EMBL" id="JAPFRF010000001">
    <property type="protein sequence ID" value="KAJ7345315.1"/>
    <property type="molecule type" value="Genomic_DNA"/>
</dbReference>
<dbReference type="GO" id="GO:0035329">
    <property type="term" value="P:hippo signaling"/>
    <property type="evidence" value="ECO:0007669"/>
    <property type="project" value="InterPro"/>
</dbReference>
<sequence length="193" mass="22204">MLSRKKTRAEHPKPGEVQGKYVIKETSPWLRNLMPSFIRHGPTIPRRTDLCLPDPGPSAYPSGGDGALSRNHSFLRPPLQRPLREIARRESHRLSAPSYPARSLAEVPQEYGLSSQSFLTEANSITENGEAGSRYYYDRFYNDPRWHQLGDHVQEGYRYYEHSNDLVQRMSQNQERHTSGKSLMCLLSQACRF</sequence>
<comment type="caution">
    <text evidence="1">The sequence shown here is derived from an EMBL/GenBank/DDBJ whole genome shotgun (WGS) entry which is preliminary data.</text>
</comment>
<dbReference type="OrthoDB" id="5339429at2759"/>
<gene>
    <name evidence="1" type="ORF">JRQ81_001265</name>
</gene>
<proteinExistence type="predicted"/>
<name>A0A9Q1B8T8_9SAUR</name>
<evidence type="ECO:0000313" key="2">
    <source>
        <dbReference type="Proteomes" id="UP001142489"/>
    </source>
</evidence>
<dbReference type="Proteomes" id="UP001142489">
    <property type="component" value="Unassembled WGS sequence"/>
</dbReference>
<dbReference type="GO" id="GO:0006915">
    <property type="term" value="P:apoptotic process"/>
    <property type="evidence" value="ECO:0007669"/>
    <property type="project" value="InterPro"/>
</dbReference>
<keyword evidence="2" id="KW-1185">Reference proteome</keyword>
<dbReference type="InterPro" id="IPR030030">
    <property type="entry name" value="Sav"/>
</dbReference>
<dbReference type="PANTHER" id="PTHR47522">
    <property type="entry name" value="SALVADOR FAMILY WW DOMAIN-CONTAINING PROTEIN 1"/>
    <property type="match status" value="1"/>
</dbReference>
<dbReference type="GO" id="GO:0005829">
    <property type="term" value="C:cytosol"/>
    <property type="evidence" value="ECO:0007669"/>
    <property type="project" value="TreeGrafter"/>
</dbReference>
<dbReference type="GO" id="GO:0060090">
    <property type="term" value="F:molecular adaptor activity"/>
    <property type="evidence" value="ECO:0007669"/>
    <property type="project" value="InterPro"/>
</dbReference>
<accession>A0A9Q1B8T8</accession>